<sequence>MDLQIFFNSCKFFQNRRFQIAGILDEFYRISYGQHCVGFSWNSISQSASVDGNQLNILVVNPGEKQSPQNHICISETFVDVHSGMSSLQTFDFDFHGHSFHIFQWIFLGRSHVNSSCTTDIDFVVFFCIEV</sequence>
<name>A0A645I467_9ZZZZ</name>
<gene>
    <name evidence="1" type="ORF">SDC9_193129</name>
</gene>
<comment type="caution">
    <text evidence="1">The sequence shown here is derived from an EMBL/GenBank/DDBJ whole genome shotgun (WGS) entry which is preliminary data.</text>
</comment>
<organism evidence="1">
    <name type="scientific">bioreactor metagenome</name>
    <dbReference type="NCBI Taxonomy" id="1076179"/>
    <lineage>
        <taxon>unclassified sequences</taxon>
        <taxon>metagenomes</taxon>
        <taxon>ecological metagenomes</taxon>
    </lineage>
</organism>
<dbReference type="AlphaFoldDB" id="A0A645I467"/>
<reference evidence="1" key="1">
    <citation type="submission" date="2019-08" db="EMBL/GenBank/DDBJ databases">
        <authorList>
            <person name="Kucharzyk K."/>
            <person name="Murdoch R.W."/>
            <person name="Higgins S."/>
            <person name="Loffler F."/>
        </authorList>
    </citation>
    <scope>NUCLEOTIDE SEQUENCE</scope>
</reference>
<accession>A0A645I467</accession>
<protein>
    <submittedName>
        <fullName evidence="1">Uncharacterized protein</fullName>
    </submittedName>
</protein>
<evidence type="ECO:0000313" key="1">
    <source>
        <dbReference type="EMBL" id="MPN45562.1"/>
    </source>
</evidence>
<dbReference type="EMBL" id="VSSQ01105558">
    <property type="protein sequence ID" value="MPN45562.1"/>
    <property type="molecule type" value="Genomic_DNA"/>
</dbReference>
<proteinExistence type="predicted"/>